<accession>A0A9Q5B4Q0</accession>
<protein>
    <submittedName>
        <fullName evidence="1">Helix-turn-helix domain-containing protein</fullName>
    </submittedName>
</protein>
<dbReference type="Proteomes" id="UP000564604">
    <property type="component" value="Unassembled WGS sequence"/>
</dbReference>
<proteinExistence type="predicted"/>
<organism evidence="1 2">
    <name type="scientific">Pseudomonas fragi</name>
    <dbReference type="NCBI Taxonomy" id="296"/>
    <lineage>
        <taxon>Bacteria</taxon>
        <taxon>Pseudomonadati</taxon>
        <taxon>Pseudomonadota</taxon>
        <taxon>Gammaproteobacteria</taxon>
        <taxon>Pseudomonadales</taxon>
        <taxon>Pseudomonadaceae</taxon>
        <taxon>Pseudomonas</taxon>
    </lineage>
</organism>
<dbReference type="Gene3D" id="1.10.260.40">
    <property type="entry name" value="lambda repressor-like DNA-binding domains"/>
    <property type="match status" value="1"/>
</dbReference>
<dbReference type="AlphaFoldDB" id="A0A9Q5B4Q0"/>
<sequence>MNPATEMREALVDAVDSAKGQVAFASAMSTSERPVSQQIVSYWLKRGFLPAELVVRAELITGVSRFRLRPDVFCIPKDLESIQAA</sequence>
<dbReference type="GO" id="GO:0003677">
    <property type="term" value="F:DNA binding"/>
    <property type="evidence" value="ECO:0007669"/>
    <property type="project" value="InterPro"/>
</dbReference>
<evidence type="ECO:0000313" key="1">
    <source>
        <dbReference type="EMBL" id="NNB52352.1"/>
    </source>
</evidence>
<comment type="caution">
    <text evidence="1">The sequence shown here is derived from an EMBL/GenBank/DDBJ whole genome shotgun (WGS) entry which is preliminary data.</text>
</comment>
<evidence type="ECO:0000313" key="2">
    <source>
        <dbReference type="Proteomes" id="UP000564604"/>
    </source>
</evidence>
<dbReference type="EMBL" id="JAAQYX010000058">
    <property type="protein sequence ID" value="NNB52352.1"/>
    <property type="molecule type" value="Genomic_DNA"/>
</dbReference>
<reference evidence="1 2" key="1">
    <citation type="journal article" date="2020" name="Front. Microbiol.">
        <title>Genetic Organization of the aprX-lipA2 Operon Affects the Proteolytic Potential of Pseudomonas Species in Milk.</title>
        <authorList>
            <person name="Maier C."/>
            <person name="Huptas C."/>
            <person name="von Neubeck M."/>
            <person name="Scherer S."/>
            <person name="Wenning M."/>
            <person name="Lucking G."/>
        </authorList>
    </citation>
    <scope>NUCLEOTIDE SEQUENCE [LARGE SCALE GENOMIC DNA]</scope>
    <source>
        <strain evidence="1 2">WS 5094</strain>
    </source>
</reference>
<gene>
    <name evidence="1" type="ORF">HBN89_24355</name>
</gene>
<dbReference type="InterPro" id="IPR010982">
    <property type="entry name" value="Lambda_DNA-bd_dom_sf"/>
</dbReference>
<name>A0A9Q5B4Q0_PSEFR</name>